<evidence type="ECO:0000313" key="11">
    <source>
        <dbReference type="Proteomes" id="UP000191987"/>
    </source>
</evidence>
<protein>
    <recommendedName>
        <fullName evidence="4">4-hydroxy-4-methyl-2-oxoglutarate aldolase</fullName>
        <ecNumber evidence="4">4.1.3.17</ecNumber>
    </recommendedName>
</protein>
<dbReference type="GO" id="GO:0019336">
    <property type="term" value="P:phenol-containing compound catabolic process"/>
    <property type="evidence" value="ECO:0007669"/>
    <property type="project" value="UniProtKB-ARBA"/>
</dbReference>
<feature type="binding site" evidence="9">
    <location>
        <position position="117"/>
    </location>
    <ligand>
        <name>Mg(2+)</name>
        <dbReference type="ChEBI" id="CHEBI:18420"/>
    </ligand>
</feature>
<keyword evidence="10" id="KW-0808">Transferase</keyword>
<evidence type="ECO:0000313" key="10">
    <source>
        <dbReference type="EMBL" id="CUX43857.1"/>
    </source>
</evidence>
<evidence type="ECO:0000256" key="3">
    <source>
        <dbReference type="ARBA" id="ARBA00011643"/>
    </source>
</evidence>
<keyword evidence="7" id="KW-0456">Lyase</keyword>
<evidence type="ECO:0000256" key="5">
    <source>
        <dbReference type="ARBA" id="ARBA00022723"/>
    </source>
</evidence>
<evidence type="ECO:0000256" key="1">
    <source>
        <dbReference type="ARBA" id="ARBA00001342"/>
    </source>
</evidence>
<sequence length="222" mass="23792">MAHVIRNFQRPSKADIEAISKFSPATIHEAQGKLGALDYRIKPIKPGLKICGPAITAKCHIGDNLMIFEAINLAKPGDVLVIDGGDNPNQGGFGDVLAAACVGKGIVGFVVSAAVRDGKGLREIGFPVFSLGLCMKGTSKDTLGTINHPVVVGGELISPGDIVCGDDDGVVVVRESDISKLVKACRERDDHENHMMELHRQGKMDIEDRYEMMRSKGCVWAD</sequence>
<dbReference type="InterPro" id="IPR036704">
    <property type="entry name" value="RraA/RraA-like_sf"/>
</dbReference>
<dbReference type="EMBL" id="FBWG01000028">
    <property type="protein sequence ID" value="CUX43857.1"/>
    <property type="molecule type" value="Genomic_DNA"/>
</dbReference>
<evidence type="ECO:0000256" key="8">
    <source>
        <dbReference type="ARBA" id="ARBA00061585"/>
    </source>
</evidence>
<dbReference type="AlphaFoldDB" id="A0A1S7QYS0"/>
<evidence type="ECO:0000256" key="6">
    <source>
        <dbReference type="ARBA" id="ARBA00022842"/>
    </source>
</evidence>
<comment type="catalytic activity">
    <reaction evidence="1">
        <text>4-hydroxy-4-methyl-2-oxoglutarate = 2 pyruvate</text>
        <dbReference type="Rhea" id="RHEA:22748"/>
        <dbReference type="ChEBI" id="CHEBI:15361"/>
        <dbReference type="ChEBI" id="CHEBI:58276"/>
        <dbReference type="EC" id="4.1.3.17"/>
    </reaction>
</comment>
<dbReference type="GO" id="GO:0047443">
    <property type="term" value="F:4-hydroxy-4-methyl-2-oxoglutarate aldolase activity"/>
    <property type="evidence" value="ECO:0007669"/>
    <property type="project" value="UniProtKB-EC"/>
</dbReference>
<dbReference type="EC" id="4.1.3.17" evidence="4"/>
<comment type="subunit">
    <text evidence="3">Homohexamer.</text>
</comment>
<evidence type="ECO:0000256" key="9">
    <source>
        <dbReference type="PIRSR" id="PIRSR605493-1"/>
    </source>
</evidence>
<accession>A0A1S7QYS0</accession>
<dbReference type="RefSeq" id="WP_080819618.1">
    <property type="nucleotide sequence ID" value="NZ_LT009749.1"/>
</dbReference>
<dbReference type="GO" id="GO:0072329">
    <property type="term" value="P:monocarboxylic acid catabolic process"/>
    <property type="evidence" value="ECO:0007669"/>
    <property type="project" value="UniProtKB-ARBA"/>
</dbReference>
<dbReference type="Proteomes" id="UP000191987">
    <property type="component" value="Unassembled WGS sequence"/>
</dbReference>
<dbReference type="GO" id="GO:0008168">
    <property type="term" value="F:methyltransferase activity"/>
    <property type="evidence" value="ECO:0007669"/>
    <property type="project" value="UniProtKB-KW"/>
</dbReference>
<dbReference type="NCBIfam" id="NF006731">
    <property type="entry name" value="PRK09262.1"/>
    <property type="match status" value="1"/>
</dbReference>
<name>A0A1S7QYS0_9HYPH</name>
<dbReference type="PANTHER" id="PTHR33254:SF16">
    <property type="entry name" value="BLR3842 PROTEIN"/>
    <property type="match status" value="1"/>
</dbReference>
<dbReference type="SUPFAM" id="SSF89562">
    <property type="entry name" value="RraA-like"/>
    <property type="match status" value="1"/>
</dbReference>
<evidence type="ECO:0000256" key="7">
    <source>
        <dbReference type="ARBA" id="ARBA00023239"/>
    </source>
</evidence>
<keyword evidence="10" id="KW-0489">Methyltransferase</keyword>
<comment type="similarity">
    <text evidence="8">Belongs to the LigK/PcmE family.</text>
</comment>
<comment type="cofactor">
    <cofactor evidence="2 9">
        <name>Mg(2+)</name>
        <dbReference type="ChEBI" id="CHEBI:18420"/>
    </cofactor>
</comment>
<dbReference type="Gene3D" id="3.50.30.40">
    <property type="entry name" value="Ribonuclease E inhibitor RraA/RraA-like"/>
    <property type="match status" value="1"/>
</dbReference>
<reference evidence="10 11" key="1">
    <citation type="submission" date="2016-01" db="EMBL/GenBank/DDBJ databases">
        <authorList>
            <person name="Oliw E.H."/>
        </authorList>
    </citation>
    <scope>NUCLEOTIDE SEQUENCE [LARGE SCALE GENOMIC DNA]</scope>
    <source>
        <strain evidence="10 11">Zutra 3-1</strain>
    </source>
</reference>
<evidence type="ECO:0000256" key="2">
    <source>
        <dbReference type="ARBA" id="ARBA00001946"/>
    </source>
</evidence>
<feature type="binding site" evidence="9">
    <location>
        <position position="116"/>
    </location>
    <ligand>
        <name>substrate</name>
    </ligand>
</feature>
<dbReference type="GO" id="GO:0046872">
    <property type="term" value="F:metal ion binding"/>
    <property type="evidence" value="ECO:0007669"/>
    <property type="project" value="UniProtKB-KW"/>
</dbReference>
<keyword evidence="5 9" id="KW-0479">Metal-binding</keyword>
<proteinExistence type="inferred from homology"/>
<keyword evidence="6 9" id="KW-0460">Magnesium</keyword>
<dbReference type="InterPro" id="IPR005493">
    <property type="entry name" value="RraA/RraA-like"/>
</dbReference>
<gene>
    <name evidence="10" type="primary">hps</name>
    <name evidence="10" type="ORF">AGR7C_Lc100381</name>
</gene>
<feature type="binding site" evidence="9">
    <location>
        <begin position="94"/>
        <end position="97"/>
    </location>
    <ligand>
        <name>substrate</name>
    </ligand>
</feature>
<dbReference type="FunFam" id="3.50.30.40:FF:000002">
    <property type="entry name" value="4-carboxy-4-hydroxy-2-oxoadipate aldolase/oxaloacetate decarboxylase"/>
    <property type="match status" value="1"/>
</dbReference>
<organism evidence="10 11">
    <name type="scientific">Agrobacterium deltaense Zutra 3/1</name>
    <dbReference type="NCBI Taxonomy" id="1183427"/>
    <lineage>
        <taxon>Bacteria</taxon>
        <taxon>Pseudomonadati</taxon>
        <taxon>Pseudomonadota</taxon>
        <taxon>Alphaproteobacteria</taxon>
        <taxon>Hyphomicrobiales</taxon>
        <taxon>Rhizobiaceae</taxon>
        <taxon>Rhizobium/Agrobacterium group</taxon>
        <taxon>Agrobacterium</taxon>
    </lineage>
</organism>
<dbReference type="CDD" id="cd16841">
    <property type="entry name" value="RraA_family"/>
    <property type="match status" value="1"/>
</dbReference>
<dbReference type="Pfam" id="PF03737">
    <property type="entry name" value="RraA-like"/>
    <property type="match status" value="1"/>
</dbReference>
<dbReference type="GO" id="GO:0042537">
    <property type="term" value="P:benzene-containing compound metabolic process"/>
    <property type="evidence" value="ECO:0007669"/>
    <property type="project" value="UniProtKB-ARBA"/>
</dbReference>
<dbReference type="GO" id="GO:0032259">
    <property type="term" value="P:methylation"/>
    <property type="evidence" value="ECO:0007669"/>
    <property type="project" value="UniProtKB-KW"/>
</dbReference>
<dbReference type="PANTHER" id="PTHR33254">
    <property type="entry name" value="4-HYDROXY-4-METHYL-2-OXOGLUTARATE ALDOLASE 3-RELATED"/>
    <property type="match status" value="1"/>
</dbReference>
<evidence type="ECO:0000256" key="4">
    <source>
        <dbReference type="ARBA" id="ARBA00012213"/>
    </source>
</evidence>